<dbReference type="NCBIfam" id="TIGR03788">
    <property type="entry name" value="marine_srt_targ"/>
    <property type="match status" value="1"/>
</dbReference>
<dbReference type="SMART" id="SM00609">
    <property type="entry name" value="VIT"/>
    <property type="match status" value="1"/>
</dbReference>
<comment type="caution">
    <text evidence="5">The sequence shown here is derived from an EMBL/GenBank/DDBJ whole genome shotgun (WGS) entry which is preliminary data.</text>
</comment>
<dbReference type="InterPro" id="IPR022440">
    <property type="entry name" value="CHP03788"/>
</dbReference>
<evidence type="ECO:0000256" key="2">
    <source>
        <dbReference type="SAM" id="SignalP"/>
    </source>
</evidence>
<organism evidence="5 6">
    <name type="scientific">Bowmanella pacifica</name>
    <dbReference type="NCBI Taxonomy" id="502051"/>
    <lineage>
        <taxon>Bacteria</taxon>
        <taxon>Pseudomonadati</taxon>
        <taxon>Pseudomonadota</taxon>
        <taxon>Gammaproteobacteria</taxon>
        <taxon>Alteromonadales</taxon>
        <taxon>Alteromonadaceae</taxon>
        <taxon>Bowmanella</taxon>
    </lineage>
</organism>
<proteinExistence type="predicted"/>
<dbReference type="SUPFAM" id="SSF53300">
    <property type="entry name" value="vWA-like"/>
    <property type="match status" value="1"/>
</dbReference>
<feature type="chain" id="PRO_5037355533" evidence="2">
    <location>
        <begin position="23"/>
        <end position="652"/>
    </location>
</feature>
<evidence type="ECO:0000256" key="1">
    <source>
        <dbReference type="SAM" id="Phobius"/>
    </source>
</evidence>
<dbReference type="InterPro" id="IPR036465">
    <property type="entry name" value="vWFA_dom_sf"/>
</dbReference>
<dbReference type="PANTHER" id="PTHR45737">
    <property type="entry name" value="VON WILLEBRAND FACTOR A DOMAIN-CONTAINING PROTEIN 5A"/>
    <property type="match status" value="1"/>
</dbReference>
<keyword evidence="6" id="KW-1185">Reference proteome</keyword>
<keyword evidence="1" id="KW-0812">Transmembrane</keyword>
<dbReference type="EMBL" id="BMLS01000001">
    <property type="protein sequence ID" value="GGO66385.1"/>
    <property type="molecule type" value="Genomic_DNA"/>
</dbReference>
<feature type="transmembrane region" description="Helical" evidence="1">
    <location>
        <begin position="634"/>
        <end position="651"/>
    </location>
</feature>
<protein>
    <submittedName>
        <fullName evidence="5">Marine proteobacterial sortase target protein</fullName>
    </submittedName>
</protein>
<keyword evidence="2" id="KW-0732">Signal</keyword>
<feature type="domain" description="VWFA" evidence="3">
    <location>
        <begin position="310"/>
        <end position="480"/>
    </location>
</feature>
<dbReference type="InterPro" id="IPR002035">
    <property type="entry name" value="VWF_A"/>
</dbReference>
<dbReference type="AlphaFoldDB" id="A0A917YW51"/>
<dbReference type="Pfam" id="PF13768">
    <property type="entry name" value="VWA_3"/>
    <property type="match status" value="1"/>
</dbReference>
<evidence type="ECO:0000259" key="3">
    <source>
        <dbReference type="PROSITE" id="PS50234"/>
    </source>
</evidence>
<dbReference type="Gene3D" id="3.40.50.410">
    <property type="entry name" value="von Willebrand factor, type A domain"/>
    <property type="match status" value="1"/>
</dbReference>
<keyword evidence="1" id="KW-1133">Transmembrane helix</keyword>
<dbReference type="PROSITE" id="PS51468">
    <property type="entry name" value="VIT"/>
    <property type="match status" value="1"/>
</dbReference>
<name>A0A917YW51_9ALTE</name>
<dbReference type="RefSeq" id="WP_188691203.1">
    <property type="nucleotide sequence ID" value="NZ_BMLS01000001.1"/>
</dbReference>
<reference evidence="5" key="2">
    <citation type="submission" date="2020-09" db="EMBL/GenBank/DDBJ databases">
        <authorList>
            <person name="Sun Q."/>
            <person name="Zhou Y."/>
        </authorList>
    </citation>
    <scope>NUCLEOTIDE SEQUENCE</scope>
    <source>
        <strain evidence="5">CGMCC 1.7086</strain>
    </source>
</reference>
<evidence type="ECO:0000313" key="5">
    <source>
        <dbReference type="EMBL" id="GGO66385.1"/>
    </source>
</evidence>
<accession>A0A917YW51</accession>
<dbReference type="Proteomes" id="UP000606935">
    <property type="component" value="Unassembled WGS sequence"/>
</dbReference>
<feature type="signal peptide" evidence="2">
    <location>
        <begin position="1"/>
        <end position="22"/>
    </location>
</feature>
<evidence type="ECO:0000259" key="4">
    <source>
        <dbReference type="PROSITE" id="PS51468"/>
    </source>
</evidence>
<keyword evidence="1" id="KW-0472">Membrane</keyword>
<dbReference type="PROSITE" id="PS50234">
    <property type="entry name" value="VWFA"/>
    <property type="match status" value="1"/>
</dbReference>
<dbReference type="Pfam" id="PF08487">
    <property type="entry name" value="VIT"/>
    <property type="match status" value="1"/>
</dbReference>
<reference evidence="5" key="1">
    <citation type="journal article" date="2014" name="Int. J. Syst. Evol. Microbiol.">
        <title>Complete genome sequence of Corynebacterium casei LMG S-19264T (=DSM 44701T), isolated from a smear-ripened cheese.</title>
        <authorList>
            <consortium name="US DOE Joint Genome Institute (JGI-PGF)"/>
            <person name="Walter F."/>
            <person name="Albersmeier A."/>
            <person name="Kalinowski J."/>
            <person name="Ruckert C."/>
        </authorList>
    </citation>
    <scope>NUCLEOTIDE SEQUENCE</scope>
    <source>
        <strain evidence="5">CGMCC 1.7086</strain>
    </source>
</reference>
<sequence length="652" mass="70794">MGVLLRSILVLASCFGATATWAQTAKLELYNQQGLAVAPGLMLNTEVKMQAVGLINQVKVVQHFRNDNPFAVNGRYVFPLPDESAVYAMTLKLGERRIRGVIDKKAEAERTYQQAKAEGKKAALVRQQRANMFVTDVANIEPGQMVSVELSYQETLNYADGVFSIRFPTTITPRYHPMVMQLAQEQSHTSEQQQPSGWLAPLFSPVVARQAVDDAKLNLTLDMQLGMELAEVSAGEYEFSLDNPALGHYQLALNDRMLNKDIVLSFRPRLSSEAQAALITQQTSQGENYGLVMLVPPADSFTATASLPRETVFVIDTSGSMHGKSMDQAKRALLHGLTLLAKQDSFNIIGFDNRLNFLSLQSLAVNPANLALARGFVHSLEADGGTEIAQALDAVLDGQQHSDRVRQVVFLTDGSVSNEAALFAQIKAQLGDSRLFTVGIGSAPNSLFMTRAADTGRGAYTFIGNNHEVQDKMQHLFDALQHPAIADLSLSSAGQALAFWPNPLPDLYFGQPLMVAVKLPSTDAPVSVQGQTSLGPLQVNLTSTEHNQGDSIARLWARQQIKSLLLYHPQEQVKQQVQELALAFQLLSPFTAFVAVDDTPGVTPAARDAQVANALPDSGPLSLPQTGGASHLDLLFGLILLVCGVGGLRWIR</sequence>
<dbReference type="SMART" id="SM00327">
    <property type="entry name" value="VWA"/>
    <property type="match status" value="1"/>
</dbReference>
<feature type="domain" description="VIT" evidence="4">
    <location>
        <begin position="26"/>
        <end position="154"/>
    </location>
</feature>
<gene>
    <name evidence="5" type="ORF">GCM10010982_10450</name>
</gene>
<dbReference type="PANTHER" id="PTHR45737:SF6">
    <property type="entry name" value="VON WILLEBRAND FACTOR A DOMAIN-CONTAINING PROTEIN 5A"/>
    <property type="match status" value="1"/>
</dbReference>
<dbReference type="InterPro" id="IPR013694">
    <property type="entry name" value="VIT"/>
</dbReference>
<evidence type="ECO:0000313" key="6">
    <source>
        <dbReference type="Proteomes" id="UP000606935"/>
    </source>
</evidence>